<accession>A0A1Q5URR3</accession>
<reference evidence="1 2" key="1">
    <citation type="submission" date="2016-10" db="EMBL/GenBank/DDBJ databases">
        <title>Genome sequence of the ascomycete fungus Penicillium subrubescens.</title>
        <authorList>
            <person name="De Vries R.P."/>
            <person name="Peng M."/>
            <person name="Dilokpimol A."/>
            <person name="Hilden K."/>
            <person name="Makela M.R."/>
            <person name="Grigoriev I."/>
            <person name="Riley R."/>
            <person name="Granchi Z."/>
        </authorList>
    </citation>
    <scope>NUCLEOTIDE SEQUENCE [LARGE SCALE GENOMIC DNA]</scope>
    <source>
        <strain evidence="1 2">CBS 132785</strain>
    </source>
</reference>
<evidence type="ECO:0000313" key="2">
    <source>
        <dbReference type="Proteomes" id="UP000186955"/>
    </source>
</evidence>
<organism evidence="1 2">
    <name type="scientific">Penicillium subrubescens</name>
    <dbReference type="NCBI Taxonomy" id="1316194"/>
    <lineage>
        <taxon>Eukaryota</taxon>
        <taxon>Fungi</taxon>
        <taxon>Dikarya</taxon>
        <taxon>Ascomycota</taxon>
        <taxon>Pezizomycotina</taxon>
        <taxon>Eurotiomycetes</taxon>
        <taxon>Eurotiomycetidae</taxon>
        <taxon>Eurotiales</taxon>
        <taxon>Aspergillaceae</taxon>
        <taxon>Penicillium</taxon>
    </lineage>
</organism>
<comment type="caution">
    <text evidence="1">The sequence shown here is derived from an EMBL/GenBank/DDBJ whole genome shotgun (WGS) entry which is preliminary data.</text>
</comment>
<protein>
    <submittedName>
        <fullName evidence="1">Uncharacterized protein</fullName>
    </submittedName>
</protein>
<dbReference type="Proteomes" id="UP000186955">
    <property type="component" value="Unassembled WGS sequence"/>
</dbReference>
<dbReference type="AlphaFoldDB" id="A0A1Q5URR3"/>
<evidence type="ECO:0000313" key="1">
    <source>
        <dbReference type="EMBL" id="OKP15170.1"/>
    </source>
</evidence>
<proteinExistence type="predicted"/>
<name>A0A1Q5URR3_9EURO</name>
<gene>
    <name evidence="1" type="ORF">PENSUB_2212</name>
</gene>
<dbReference type="EMBL" id="MNBE01000023">
    <property type="protein sequence ID" value="OKP15170.1"/>
    <property type="molecule type" value="Genomic_DNA"/>
</dbReference>
<sequence length="103" mass="11197">MVEAYIGYKRSLRGTTPGLAVYEPANDDLKAGHCGYFDYLGQWTNIRDLNTITEDDTLYKPLSRGVPVTDSGGARTEWGLMLGHGVQVAQGTLQGNAQLVHLA</sequence>
<keyword evidence="2" id="KW-1185">Reference proteome</keyword>